<dbReference type="RefSeq" id="WP_131145553.1">
    <property type="nucleotide sequence ID" value="NZ_BMWV01000003.1"/>
</dbReference>
<proteinExistence type="predicted"/>
<reference evidence="1" key="3">
    <citation type="submission" date="2022-12" db="EMBL/GenBank/DDBJ databases">
        <authorList>
            <person name="Sun Q."/>
            <person name="Kim S."/>
        </authorList>
    </citation>
    <scope>NUCLEOTIDE SEQUENCE</scope>
    <source>
        <strain evidence="1">KCTC 12343</strain>
    </source>
</reference>
<dbReference type="AlphaFoldDB" id="A0A411WXK7"/>
<gene>
    <name evidence="2" type="ORF">EYF70_11635</name>
    <name evidence="1" type="ORF">GCM10007387_17430</name>
</gene>
<dbReference type="OrthoDB" id="8760017at2"/>
<organism evidence="1 4">
    <name type="scientific">Pseudoduganella albidiflava</name>
    <dbReference type="NCBI Taxonomy" id="321983"/>
    <lineage>
        <taxon>Bacteria</taxon>
        <taxon>Pseudomonadati</taxon>
        <taxon>Pseudomonadota</taxon>
        <taxon>Betaproteobacteria</taxon>
        <taxon>Burkholderiales</taxon>
        <taxon>Oxalobacteraceae</taxon>
        <taxon>Telluria group</taxon>
        <taxon>Pseudoduganella</taxon>
    </lineage>
</organism>
<evidence type="ECO:0008006" key="5">
    <source>
        <dbReference type="Google" id="ProtNLM"/>
    </source>
</evidence>
<dbReference type="EMBL" id="CP036401">
    <property type="protein sequence ID" value="QBI01431.1"/>
    <property type="molecule type" value="Genomic_DNA"/>
</dbReference>
<dbReference type="Proteomes" id="UP000292307">
    <property type="component" value="Chromosome"/>
</dbReference>
<dbReference type="Proteomes" id="UP000628442">
    <property type="component" value="Unassembled WGS sequence"/>
</dbReference>
<reference evidence="2 3" key="2">
    <citation type="submission" date="2019-02" db="EMBL/GenBank/DDBJ databases">
        <title>Draft Genome Sequences of Six Type Strains of the Genus Massilia.</title>
        <authorList>
            <person name="Miess H."/>
            <person name="Frediansyhah A."/>
            <person name="Gross H."/>
        </authorList>
    </citation>
    <scope>NUCLEOTIDE SEQUENCE [LARGE SCALE GENOMIC DNA]</scope>
    <source>
        <strain evidence="2 3">DSM 17472</strain>
    </source>
</reference>
<evidence type="ECO:0000313" key="4">
    <source>
        <dbReference type="Proteomes" id="UP000628442"/>
    </source>
</evidence>
<evidence type="ECO:0000313" key="3">
    <source>
        <dbReference type="Proteomes" id="UP000292307"/>
    </source>
</evidence>
<protein>
    <recommendedName>
        <fullName evidence="5">Integrase</fullName>
    </recommendedName>
</protein>
<keyword evidence="3" id="KW-1185">Reference proteome</keyword>
<reference evidence="1" key="1">
    <citation type="journal article" date="2014" name="Int. J. Syst. Evol. Microbiol.">
        <title>Complete genome sequence of Corynebacterium casei LMG S-19264T (=DSM 44701T), isolated from a smear-ripened cheese.</title>
        <authorList>
            <consortium name="US DOE Joint Genome Institute (JGI-PGF)"/>
            <person name="Walter F."/>
            <person name="Albersmeier A."/>
            <person name="Kalinowski J."/>
            <person name="Ruckert C."/>
        </authorList>
    </citation>
    <scope>NUCLEOTIDE SEQUENCE</scope>
    <source>
        <strain evidence="1">KCTC 12343</strain>
    </source>
</reference>
<evidence type="ECO:0000313" key="2">
    <source>
        <dbReference type="EMBL" id="QBI01431.1"/>
    </source>
</evidence>
<accession>A0A411WXK7</accession>
<evidence type="ECO:0000313" key="1">
    <source>
        <dbReference type="EMBL" id="GGY35735.1"/>
    </source>
</evidence>
<sequence>MHPLDRRNNTDMAREIDRAISIEHQEGTLKAWSHLIQIGISPNAIRRILELDSGARRRRRAAIPLEEAEA</sequence>
<name>A0A411WXK7_9BURK</name>
<dbReference type="EMBL" id="BMWV01000003">
    <property type="protein sequence ID" value="GGY35735.1"/>
    <property type="molecule type" value="Genomic_DNA"/>
</dbReference>